<feature type="transmembrane region" description="Helical" evidence="2">
    <location>
        <begin position="300"/>
        <end position="317"/>
    </location>
</feature>
<proteinExistence type="predicted"/>
<dbReference type="CDD" id="cd12841">
    <property type="entry name" value="TM_EphA1"/>
    <property type="match status" value="1"/>
</dbReference>
<name>A0A2T3AAT0_9PEZI</name>
<keyword evidence="2" id="KW-0812">Transmembrane</keyword>
<dbReference type="OrthoDB" id="5425848at2759"/>
<keyword evidence="5" id="KW-1185">Reference proteome</keyword>
<evidence type="ECO:0008006" key="6">
    <source>
        <dbReference type="Google" id="ProtNLM"/>
    </source>
</evidence>
<gene>
    <name evidence="4" type="ORF">BD289DRAFT_225119</name>
</gene>
<feature type="region of interest" description="Disordered" evidence="1">
    <location>
        <begin position="368"/>
        <end position="447"/>
    </location>
</feature>
<feature type="compositionally biased region" description="Basic and acidic residues" evidence="1">
    <location>
        <begin position="425"/>
        <end position="439"/>
    </location>
</feature>
<feature type="compositionally biased region" description="Basic and acidic residues" evidence="1">
    <location>
        <begin position="285"/>
        <end position="295"/>
    </location>
</feature>
<keyword evidence="2" id="KW-0472">Membrane</keyword>
<reference evidence="4 5" key="1">
    <citation type="journal article" date="2018" name="Mycol. Prog.">
        <title>Coniella lustricola, a new species from submerged detritus.</title>
        <authorList>
            <person name="Raudabaugh D.B."/>
            <person name="Iturriaga T."/>
            <person name="Carver A."/>
            <person name="Mondo S."/>
            <person name="Pangilinan J."/>
            <person name="Lipzen A."/>
            <person name="He G."/>
            <person name="Amirebrahimi M."/>
            <person name="Grigoriev I.V."/>
            <person name="Miller A.N."/>
        </authorList>
    </citation>
    <scope>NUCLEOTIDE SEQUENCE [LARGE SCALE GENOMIC DNA]</scope>
    <source>
        <strain evidence="4 5">B22-T-1</strain>
    </source>
</reference>
<dbReference type="Proteomes" id="UP000241462">
    <property type="component" value="Unassembled WGS sequence"/>
</dbReference>
<evidence type="ECO:0000256" key="3">
    <source>
        <dbReference type="SAM" id="SignalP"/>
    </source>
</evidence>
<evidence type="ECO:0000313" key="5">
    <source>
        <dbReference type="Proteomes" id="UP000241462"/>
    </source>
</evidence>
<evidence type="ECO:0000256" key="2">
    <source>
        <dbReference type="SAM" id="Phobius"/>
    </source>
</evidence>
<evidence type="ECO:0000313" key="4">
    <source>
        <dbReference type="EMBL" id="PSR88930.1"/>
    </source>
</evidence>
<organism evidence="4 5">
    <name type="scientific">Coniella lustricola</name>
    <dbReference type="NCBI Taxonomy" id="2025994"/>
    <lineage>
        <taxon>Eukaryota</taxon>
        <taxon>Fungi</taxon>
        <taxon>Dikarya</taxon>
        <taxon>Ascomycota</taxon>
        <taxon>Pezizomycotina</taxon>
        <taxon>Sordariomycetes</taxon>
        <taxon>Sordariomycetidae</taxon>
        <taxon>Diaporthales</taxon>
        <taxon>Schizoparmaceae</taxon>
        <taxon>Coniella</taxon>
    </lineage>
</organism>
<dbReference type="STRING" id="2025994.A0A2T3AAT0"/>
<sequence length="447" mass="47355">MRSSSQRRHRPHLSTAGIIPTLVLSLSTLLQSALAGPLLQRDESTWALYTTTWTETETFTSTYSSAWAAATTAASGSGGTCVPPAGSGEIACGSICCASWQYCAYDGQCVSNAGATTTDTAATTSYSVYSTTVTSDGTTITTQYSAPYRVTGTGTASTLTATAEGATGTGFGNGTALATTSGSHLSGGAIAGIVIGSVLGVALLLGICACVFLRGVWHGLLALLGLGGGRDKKRNRSRETIIIEEERYSRHGGTPRTTRTVSHADRDRHTGWFSGNRAARSSAAESRRMSEKNNKESGQTSWWTAGALGTLLVLLGLRRDKKRRQSTAKRTSRPRSTVSSSYYTDYEDVSAGSPSEFSSDYTYSSVYTPVQSQHPRGPRTASVVPSHSVRSASAGGGGGRYRDDYDHPKSNHPPDYAVSESSGGRTRDARRSRRSETTRISRASSRR</sequence>
<feature type="region of interest" description="Disordered" evidence="1">
    <location>
        <begin position="251"/>
        <end position="300"/>
    </location>
</feature>
<feature type="compositionally biased region" description="Basic residues" evidence="1">
    <location>
        <begin position="321"/>
        <end position="333"/>
    </location>
</feature>
<keyword evidence="2" id="KW-1133">Transmembrane helix</keyword>
<evidence type="ECO:0000256" key="1">
    <source>
        <dbReference type="SAM" id="MobiDB-lite"/>
    </source>
</evidence>
<feature type="signal peptide" evidence="3">
    <location>
        <begin position="1"/>
        <end position="35"/>
    </location>
</feature>
<protein>
    <recommendedName>
        <fullName evidence="6">Mid2 domain-containing protein</fullName>
    </recommendedName>
</protein>
<accession>A0A2T3AAT0</accession>
<dbReference type="EMBL" id="KZ678423">
    <property type="protein sequence ID" value="PSR88930.1"/>
    <property type="molecule type" value="Genomic_DNA"/>
</dbReference>
<dbReference type="InParanoid" id="A0A2T3AAT0"/>
<feature type="region of interest" description="Disordered" evidence="1">
    <location>
        <begin position="321"/>
        <end position="340"/>
    </location>
</feature>
<keyword evidence="3" id="KW-0732">Signal</keyword>
<dbReference type="AlphaFoldDB" id="A0A2T3AAT0"/>
<feature type="chain" id="PRO_5015393852" description="Mid2 domain-containing protein" evidence="3">
    <location>
        <begin position="36"/>
        <end position="447"/>
    </location>
</feature>
<feature type="compositionally biased region" description="Basic and acidic residues" evidence="1">
    <location>
        <begin position="400"/>
        <end position="409"/>
    </location>
</feature>